<feature type="transmembrane region" description="Helical" evidence="7">
    <location>
        <begin position="348"/>
        <end position="374"/>
    </location>
</feature>
<comment type="similarity">
    <text evidence="2">Belongs to the ABC-4 integral membrane protein family. LolC/E subfamily.</text>
</comment>
<dbReference type="OrthoDB" id="1522724at2"/>
<dbReference type="PANTHER" id="PTHR30489:SF0">
    <property type="entry name" value="LIPOPROTEIN-RELEASING SYSTEM TRANSMEMBRANE PROTEIN LOLE"/>
    <property type="match status" value="1"/>
</dbReference>
<dbReference type="InterPro" id="IPR025857">
    <property type="entry name" value="MacB_PCD"/>
</dbReference>
<evidence type="ECO:0000256" key="3">
    <source>
        <dbReference type="ARBA" id="ARBA00022475"/>
    </source>
</evidence>
<sequence>MGDDVITRSYIPSYIIASYILTIFTAVNTSFYIAKRYLFAKKSTNAINLISGISMVGVMVGSAALIIILSVFNGLETVVLNMFDTITPQIAITPAKGKTFDPNTGYFNQLRKNKDVAAFTEVLQENALLKYNNKQAVGMVKGVSLDYLKNTKLDSTIKEGRFILHNKSGDNAVIGSALQSYLAVNTVDPFTELEIYSPKKDIAVNTINPADDFVVKNIRVSGVFEVQQDFDNGIIVPLDFARELLGEDKNVSAIEINLQPGVDVDDFKDEIIEKAGKDYEVRNQAEQNKSLYHILNTEKWAVYIILTFILIIAIFNIIGSLTMLVIDKVKDVAILSSLGAGKKLIKRIFLFEGMMITMSGCVLGLIIGIIFYYFQHTYGLIKMGDEVNKTLVSSYPIALKWKDFVLVFITVGIFSFLASALSSNLSVKKIDQINQTI</sequence>
<comment type="subcellular location">
    <subcellularLocation>
        <location evidence="1">Cell membrane</location>
        <topology evidence="1">Multi-pass membrane protein</topology>
    </subcellularLocation>
</comment>
<keyword evidence="6 7" id="KW-0472">Membrane</keyword>
<evidence type="ECO:0000313" key="10">
    <source>
        <dbReference type="EMBL" id="SFA42746.1"/>
    </source>
</evidence>
<organism evidence="10 11">
    <name type="scientific">Pedobacter suwonensis</name>
    <dbReference type="NCBI Taxonomy" id="332999"/>
    <lineage>
        <taxon>Bacteria</taxon>
        <taxon>Pseudomonadati</taxon>
        <taxon>Bacteroidota</taxon>
        <taxon>Sphingobacteriia</taxon>
        <taxon>Sphingobacteriales</taxon>
        <taxon>Sphingobacteriaceae</taxon>
        <taxon>Pedobacter</taxon>
    </lineage>
</organism>
<dbReference type="Pfam" id="PF12704">
    <property type="entry name" value="MacB_PCD"/>
    <property type="match status" value="1"/>
</dbReference>
<dbReference type="PANTHER" id="PTHR30489">
    <property type="entry name" value="LIPOPROTEIN-RELEASING SYSTEM TRANSMEMBRANE PROTEIN LOLE"/>
    <property type="match status" value="1"/>
</dbReference>
<reference evidence="11" key="1">
    <citation type="submission" date="2016-10" db="EMBL/GenBank/DDBJ databases">
        <authorList>
            <person name="Varghese N."/>
            <person name="Submissions S."/>
        </authorList>
    </citation>
    <scope>NUCLEOTIDE SEQUENCE [LARGE SCALE GENOMIC DNA]</scope>
    <source>
        <strain evidence="11">DSM 18130</strain>
    </source>
</reference>
<feature type="transmembrane region" description="Helical" evidence="7">
    <location>
        <begin position="12"/>
        <end position="34"/>
    </location>
</feature>
<dbReference type="Proteomes" id="UP000198836">
    <property type="component" value="Unassembled WGS sequence"/>
</dbReference>
<dbReference type="AlphaFoldDB" id="A0A1I0SVD0"/>
<dbReference type="EMBL" id="FOJM01000003">
    <property type="protein sequence ID" value="SFA42746.1"/>
    <property type="molecule type" value="Genomic_DNA"/>
</dbReference>
<protein>
    <submittedName>
        <fullName evidence="10">Lipoprotein-releasing system permease protein</fullName>
    </submittedName>
</protein>
<keyword evidence="11" id="KW-1185">Reference proteome</keyword>
<feature type="transmembrane region" description="Helical" evidence="7">
    <location>
        <begin position="300"/>
        <end position="327"/>
    </location>
</feature>
<keyword evidence="3" id="KW-1003">Cell membrane</keyword>
<keyword evidence="10" id="KW-0449">Lipoprotein</keyword>
<evidence type="ECO:0000259" key="9">
    <source>
        <dbReference type="Pfam" id="PF12704"/>
    </source>
</evidence>
<feature type="transmembrane region" description="Helical" evidence="7">
    <location>
        <begin position="404"/>
        <end position="427"/>
    </location>
</feature>
<dbReference type="STRING" id="332999.SAMN04488511_103138"/>
<evidence type="ECO:0000256" key="5">
    <source>
        <dbReference type="ARBA" id="ARBA00022989"/>
    </source>
</evidence>
<dbReference type="InterPro" id="IPR003838">
    <property type="entry name" value="ABC3_permease_C"/>
</dbReference>
<evidence type="ECO:0000256" key="2">
    <source>
        <dbReference type="ARBA" id="ARBA00005236"/>
    </source>
</evidence>
<name>A0A1I0SVD0_9SPHI</name>
<evidence type="ECO:0000259" key="8">
    <source>
        <dbReference type="Pfam" id="PF02687"/>
    </source>
</evidence>
<dbReference type="GO" id="GO:0098797">
    <property type="term" value="C:plasma membrane protein complex"/>
    <property type="evidence" value="ECO:0007669"/>
    <property type="project" value="TreeGrafter"/>
</dbReference>
<dbReference type="InterPro" id="IPR051447">
    <property type="entry name" value="Lipoprotein-release_system"/>
</dbReference>
<feature type="transmembrane region" description="Helical" evidence="7">
    <location>
        <begin position="46"/>
        <end position="72"/>
    </location>
</feature>
<keyword evidence="5 7" id="KW-1133">Transmembrane helix</keyword>
<dbReference type="Pfam" id="PF02687">
    <property type="entry name" value="FtsX"/>
    <property type="match status" value="1"/>
</dbReference>
<evidence type="ECO:0000256" key="7">
    <source>
        <dbReference type="SAM" id="Phobius"/>
    </source>
</evidence>
<feature type="domain" description="ABC3 transporter permease C-terminal" evidence="8">
    <location>
        <begin position="304"/>
        <end position="428"/>
    </location>
</feature>
<evidence type="ECO:0000256" key="4">
    <source>
        <dbReference type="ARBA" id="ARBA00022692"/>
    </source>
</evidence>
<feature type="domain" description="MacB-like periplasmic core" evidence="9">
    <location>
        <begin position="51"/>
        <end position="272"/>
    </location>
</feature>
<evidence type="ECO:0000313" key="11">
    <source>
        <dbReference type="Proteomes" id="UP000198836"/>
    </source>
</evidence>
<evidence type="ECO:0000256" key="6">
    <source>
        <dbReference type="ARBA" id="ARBA00023136"/>
    </source>
</evidence>
<evidence type="ECO:0000256" key="1">
    <source>
        <dbReference type="ARBA" id="ARBA00004651"/>
    </source>
</evidence>
<gene>
    <name evidence="10" type="ORF">SAMN04488511_103138</name>
</gene>
<keyword evidence="4 7" id="KW-0812">Transmembrane</keyword>
<accession>A0A1I0SVD0</accession>
<dbReference type="GO" id="GO:0044874">
    <property type="term" value="P:lipoprotein localization to outer membrane"/>
    <property type="evidence" value="ECO:0007669"/>
    <property type="project" value="TreeGrafter"/>
</dbReference>
<proteinExistence type="inferred from homology"/>